<organism evidence="1 2">
    <name type="scientific">Trametes pubescens</name>
    <name type="common">White-rot fungus</name>
    <dbReference type="NCBI Taxonomy" id="154538"/>
    <lineage>
        <taxon>Eukaryota</taxon>
        <taxon>Fungi</taxon>
        <taxon>Dikarya</taxon>
        <taxon>Basidiomycota</taxon>
        <taxon>Agaricomycotina</taxon>
        <taxon>Agaricomycetes</taxon>
        <taxon>Polyporales</taxon>
        <taxon>Polyporaceae</taxon>
        <taxon>Trametes</taxon>
    </lineage>
</organism>
<dbReference type="AlphaFoldDB" id="A0A1M2W7Q6"/>
<evidence type="ECO:0000313" key="2">
    <source>
        <dbReference type="Proteomes" id="UP000184267"/>
    </source>
</evidence>
<dbReference type="EMBL" id="MNAD01000085">
    <property type="protein sequence ID" value="OJT15897.1"/>
    <property type="molecule type" value="Genomic_DNA"/>
</dbReference>
<gene>
    <name evidence="1" type="ORF">TRAPUB_14218</name>
</gene>
<accession>A0A1M2W7Q6</accession>
<evidence type="ECO:0000313" key="1">
    <source>
        <dbReference type="EMBL" id="OJT15897.1"/>
    </source>
</evidence>
<comment type="caution">
    <text evidence="1">The sequence shown here is derived from an EMBL/GenBank/DDBJ whole genome shotgun (WGS) entry which is preliminary data.</text>
</comment>
<name>A0A1M2W7Q6_TRAPU</name>
<keyword evidence="2" id="KW-1185">Reference proteome</keyword>
<protein>
    <submittedName>
        <fullName evidence="1">Uncharacterized protein</fullName>
    </submittedName>
</protein>
<proteinExistence type="predicted"/>
<reference evidence="1 2" key="1">
    <citation type="submission" date="2016-10" db="EMBL/GenBank/DDBJ databases">
        <title>Genome sequence of the basidiomycete white-rot fungus Trametes pubescens.</title>
        <authorList>
            <person name="Makela M.R."/>
            <person name="Granchi Z."/>
            <person name="Peng M."/>
            <person name="De Vries R.P."/>
            <person name="Grigoriev I."/>
            <person name="Riley R."/>
            <person name="Hilden K."/>
        </authorList>
    </citation>
    <scope>NUCLEOTIDE SEQUENCE [LARGE SCALE GENOMIC DNA]</scope>
    <source>
        <strain evidence="1 2">FBCC735</strain>
    </source>
</reference>
<sequence>MHENAALYAHAWNSEDVPWNEFIHQEPSEMEGHEQSMFIGISQDLPAVGGTKDYNSPKAHDSLIYSEDSFIPVQGSFYNPASALQSNWGPQASPGRSHGYNTMTYTQHTDAQLDSWHTTSNEGSRSNNPQWAVRGDSQLQQLNAIPSVPPLGADAQKWTICQKKYSGNRCQHSPSMTPLPSMMVNVAAQEAIDPELLAQVLNDPLGPGFPEDGASKRKHKKLTVRLCVFLDASGQIVQNTQPKQFHEYAAGIQSSKSAEAARRRFGNPSRKDSESVPLMRITLVEIVAWQLLQFMGELEAKNSPLTFRGRKVRFIHLRIVNLYRPTTATVQPTLEILPDYRHLYPDDGGAL</sequence>
<dbReference type="Proteomes" id="UP000184267">
    <property type="component" value="Unassembled WGS sequence"/>
</dbReference>
<dbReference type="OrthoDB" id="2758503at2759"/>